<dbReference type="Pfam" id="PF13462">
    <property type="entry name" value="Thioredoxin_4"/>
    <property type="match status" value="1"/>
</dbReference>
<comment type="similarity">
    <text evidence="1">Belongs to the thioredoxin family. DsbA subfamily.</text>
</comment>
<protein>
    <submittedName>
        <fullName evidence="4">DsbA family protein</fullName>
    </submittedName>
</protein>
<dbReference type="CDD" id="cd02972">
    <property type="entry name" value="DsbA_family"/>
    <property type="match status" value="1"/>
</dbReference>
<proteinExistence type="inferred from homology"/>
<keyword evidence="2" id="KW-0732">Signal</keyword>
<dbReference type="EMBL" id="JAKZHW010000001">
    <property type="protein sequence ID" value="MCH8616395.1"/>
    <property type="molecule type" value="Genomic_DNA"/>
</dbReference>
<dbReference type="InterPro" id="IPR012336">
    <property type="entry name" value="Thioredoxin-like_fold"/>
</dbReference>
<dbReference type="Proteomes" id="UP001203058">
    <property type="component" value="Unassembled WGS sequence"/>
</dbReference>
<name>A0ABS9VN43_9SPHN</name>
<keyword evidence="5" id="KW-1185">Reference proteome</keyword>
<dbReference type="Gene3D" id="1.10.40.110">
    <property type="match status" value="1"/>
</dbReference>
<dbReference type="Gene3D" id="3.40.30.10">
    <property type="entry name" value="Glutaredoxin"/>
    <property type="match status" value="1"/>
</dbReference>
<evidence type="ECO:0000256" key="1">
    <source>
        <dbReference type="ARBA" id="ARBA00005791"/>
    </source>
</evidence>
<accession>A0ABS9VN43</accession>
<dbReference type="RefSeq" id="WP_241447194.1">
    <property type="nucleotide sequence ID" value="NZ_JAKZHW010000001.1"/>
</dbReference>
<feature type="domain" description="Thioredoxin-like fold" evidence="3">
    <location>
        <begin position="56"/>
        <end position="243"/>
    </location>
</feature>
<dbReference type="InterPro" id="IPR036249">
    <property type="entry name" value="Thioredoxin-like_sf"/>
</dbReference>
<evidence type="ECO:0000313" key="4">
    <source>
        <dbReference type="EMBL" id="MCH8616395.1"/>
    </source>
</evidence>
<reference evidence="4 5" key="1">
    <citation type="submission" date="2022-03" db="EMBL/GenBank/DDBJ databases">
        <authorList>
            <person name="Jo J.-H."/>
            <person name="Im W.-T."/>
        </authorList>
    </citation>
    <scope>NUCLEOTIDE SEQUENCE [LARGE SCALE GENOMIC DNA]</scope>
    <source>
        <strain evidence="4 5">SM33</strain>
    </source>
</reference>
<dbReference type="PANTHER" id="PTHR13887:SF56">
    <property type="entry name" value="THIOREDOXIN-LIKE REDUCTASE RV2466C"/>
    <property type="match status" value="1"/>
</dbReference>
<gene>
    <name evidence="4" type="ORF">LZ016_09820</name>
</gene>
<evidence type="ECO:0000313" key="5">
    <source>
        <dbReference type="Proteomes" id="UP001203058"/>
    </source>
</evidence>
<sequence>MKPAYVLLAAVAVLSSGACDAKKGDEANTTAAAPIKAVAPPKGGDWTKMVSRTEAGGYVMGNPEADVKLIEFGSMTCPHCAEFDEKGGEALINKYVKTGRVSYEFRNFVRDPYDLTAALIARCAGPERFFPLTHELYADQKNWIAKLQAIPAEQTQSLQTMGPEQQFTKIAEWAGLQQWGAQHGVPSSKSAQCLTNQAEINQLVQMNGDATTQFPEFAGTPTFVINGKMLEQTATWDKLEPQLRDALGG</sequence>
<evidence type="ECO:0000259" key="3">
    <source>
        <dbReference type="Pfam" id="PF13462"/>
    </source>
</evidence>
<dbReference type="SUPFAM" id="SSF52833">
    <property type="entry name" value="Thioredoxin-like"/>
    <property type="match status" value="1"/>
</dbReference>
<dbReference type="PANTHER" id="PTHR13887">
    <property type="entry name" value="GLUTATHIONE S-TRANSFERASE KAPPA"/>
    <property type="match status" value="1"/>
</dbReference>
<feature type="chain" id="PRO_5047292744" evidence="2">
    <location>
        <begin position="22"/>
        <end position="249"/>
    </location>
</feature>
<organism evidence="4 5">
    <name type="scientific">Sphingomonas telluris</name>
    <dbReference type="NCBI Taxonomy" id="2907998"/>
    <lineage>
        <taxon>Bacteria</taxon>
        <taxon>Pseudomonadati</taxon>
        <taxon>Pseudomonadota</taxon>
        <taxon>Alphaproteobacteria</taxon>
        <taxon>Sphingomonadales</taxon>
        <taxon>Sphingomonadaceae</taxon>
        <taxon>Sphingomonas</taxon>
    </lineage>
</organism>
<dbReference type="PROSITE" id="PS51257">
    <property type="entry name" value="PROKAR_LIPOPROTEIN"/>
    <property type="match status" value="1"/>
</dbReference>
<feature type="signal peptide" evidence="2">
    <location>
        <begin position="1"/>
        <end position="21"/>
    </location>
</feature>
<comment type="caution">
    <text evidence="4">The sequence shown here is derived from an EMBL/GenBank/DDBJ whole genome shotgun (WGS) entry which is preliminary data.</text>
</comment>
<evidence type="ECO:0000256" key="2">
    <source>
        <dbReference type="SAM" id="SignalP"/>
    </source>
</evidence>